<sequence>MDDSILGKRSYHEITSVVEEEQKVDLVQPINVEDIDFSDLNSLINFNRIYNLYYQCLESRNDSLRSQCVKFFVEYHKYKFIHYLDVQGYIKFIVDVFFDPEFNVFNNMSSFNCRAHNPTIQHIYNRIINDKRKRIEIYQKCCYFTKIDRLEYDFNDLYNKLLSKNIDNENTVKHQINLNDREIQLENNSNTGSDSIVINKESKCILQDILLDKIISFSVYQSIFQMVIIYVVQSISKVKTALSNHHPLEVDYESIKYIKYGESTDRINQLFSRVDAFHISSDEYDIHINDGTQRSYISNETFTDNEDLCYRETIESDGYLPHLPAMPNLKSITLNGYFGYGSNYSSFLTSICKSTPSGDGRGIEQFKIDINKDWNYTPDFSNLDFLEPLIRLHSNTLKSIEIKYEYRCHDDDMVILLESLKDLIPTMEQHSYSFILYANYRKLKRVCQEAKDRKVYQYLLNQKIKNNIPNEDVEDYNDYSDYSDDDEDEADNINQ</sequence>
<evidence type="ECO:0000256" key="1">
    <source>
        <dbReference type="SAM" id="MobiDB-lite"/>
    </source>
</evidence>
<protein>
    <submittedName>
        <fullName evidence="2">Uncharacterized protein</fullName>
    </submittedName>
</protein>
<feature type="region of interest" description="Disordered" evidence="1">
    <location>
        <begin position="470"/>
        <end position="495"/>
    </location>
</feature>
<dbReference type="PANTHER" id="PTHR39532">
    <property type="entry name" value="F-BOX DOMAIN-CONTAINING PROTEIN-RELATED"/>
    <property type="match status" value="1"/>
</dbReference>
<proteinExistence type="predicted"/>
<name>D3BG14_HETP5</name>
<dbReference type="AlphaFoldDB" id="D3BG14"/>
<dbReference type="RefSeq" id="XP_020431727.1">
    <property type="nucleotide sequence ID" value="XM_020578300.1"/>
</dbReference>
<keyword evidence="3" id="KW-1185">Reference proteome</keyword>
<evidence type="ECO:0000313" key="3">
    <source>
        <dbReference type="Proteomes" id="UP000001396"/>
    </source>
</evidence>
<dbReference type="Proteomes" id="UP000001396">
    <property type="component" value="Unassembled WGS sequence"/>
</dbReference>
<gene>
    <name evidence="2" type="ORF">PPL_07465</name>
</gene>
<feature type="compositionally biased region" description="Acidic residues" evidence="1">
    <location>
        <begin position="471"/>
        <end position="495"/>
    </location>
</feature>
<evidence type="ECO:0000313" key="2">
    <source>
        <dbReference type="EMBL" id="EFA79606.1"/>
    </source>
</evidence>
<organism evidence="2 3">
    <name type="scientific">Heterostelium pallidum (strain ATCC 26659 / Pp 5 / PN500)</name>
    <name type="common">Cellular slime mold</name>
    <name type="synonym">Polysphondylium pallidum</name>
    <dbReference type="NCBI Taxonomy" id="670386"/>
    <lineage>
        <taxon>Eukaryota</taxon>
        <taxon>Amoebozoa</taxon>
        <taxon>Evosea</taxon>
        <taxon>Eumycetozoa</taxon>
        <taxon>Dictyostelia</taxon>
        <taxon>Acytosteliales</taxon>
        <taxon>Acytosteliaceae</taxon>
        <taxon>Heterostelium</taxon>
    </lineage>
</organism>
<dbReference type="InParanoid" id="D3BG14"/>
<dbReference type="GeneID" id="31362946"/>
<accession>D3BG14</accession>
<dbReference type="EMBL" id="ADBJ01000033">
    <property type="protein sequence ID" value="EFA79606.1"/>
    <property type="molecule type" value="Genomic_DNA"/>
</dbReference>
<comment type="caution">
    <text evidence="2">The sequence shown here is derived from an EMBL/GenBank/DDBJ whole genome shotgun (WGS) entry which is preliminary data.</text>
</comment>
<reference evidence="2 3" key="1">
    <citation type="journal article" date="2011" name="Genome Res.">
        <title>Phylogeny-wide analysis of social amoeba genomes highlights ancient origins for complex intercellular communication.</title>
        <authorList>
            <person name="Heidel A.J."/>
            <person name="Lawal H.M."/>
            <person name="Felder M."/>
            <person name="Schilde C."/>
            <person name="Helps N.R."/>
            <person name="Tunggal B."/>
            <person name="Rivero F."/>
            <person name="John U."/>
            <person name="Schleicher M."/>
            <person name="Eichinger L."/>
            <person name="Platzer M."/>
            <person name="Noegel A.A."/>
            <person name="Schaap P."/>
            <person name="Gloeckner G."/>
        </authorList>
    </citation>
    <scope>NUCLEOTIDE SEQUENCE [LARGE SCALE GENOMIC DNA]</scope>
    <source>
        <strain evidence="3">ATCC 26659 / Pp 5 / PN500</strain>
    </source>
</reference>